<proteinExistence type="predicted"/>
<keyword evidence="5" id="KW-1185">Reference proteome</keyword>
<dbReference type="GO" id="GO:0005415">
    <property type="term" value="F:nucleoside:sodium symporter activity"/>
    <property type="evidence" value="ECO:0007669"/>
    <property type="project" value="TreeGrafter"/>
</dbReference>
<evidence type="ECO:0000313" key="5">
    <source>
        <dbReference type="Proteomes" id="UP001163046"/>
    </source>
</evidence>
<feature type="transmembrane region" description="Helical" evidence="1">
    <location>
        <begin position="25"/>
        <end position="42"/>
    </location>
</feature>
<dbReference type="OrthoDB" id="6075923at2759"/>
<feature type="transmembrane region" description="Helical" evidence="1">
    <location>
        <begin position="108"/>
        <end position="130"/>
    </location>
</feature>
<dbReference type="InterPro" id="IPR011642">
    <property type="entry name" value="Gate_dom"/>
</dbReference>
<dbReference type="InterPro" id="IPR002668">
    <property type="entry name" value="CNT_N_dom"/>
</dbReference>
<feature type="transmembrane region" description="Helical" evidence="1">
    <location>
        <begin position="185"/>
        <end position="208"/>
    </location>
</feature>
<dbReference type="PANTHER" id="PTHR10590:SF4">
    <property type="entry name" value="SOLUTE CARRIER FAMILY 28 MEMBER 3"/>
    <property type="match status" value="1"/>
</dbReference>
<dbReference type="EMBL" id="MU825396">
    <property type="protein sequence ID" value="KAJ7394291.1"/>
    <property type="molecule type" value="Genomic_DNA"/>
</dbReference>
<organism evidence="4 5">
    <name type="scientific">Desmophyllum pertusum</name>
    <dbReference type="NCBI Taxonomy" id="174260"/>
    <lineage>
        <taxon>Eukaryota</taxon>
        <taxon>Metazoa</taxon>
        <taxon>Cnidaria</taxon>
        <taxon>Anthozoa</taxon>
        <taxon>Hexacorallia</taxon>
        <taxon>Scleractinia</taxon>
        <taxon>Caryophylliina</taxon>
        <taxon>Caryophylliidae</taxon>
        <taxon>Desmophyllum</taxon>
    </lineage>
</organism>
<evidence type="ECO:0008006" key="6">
    <source>
        <dbReference type="Google" id="ProtNLM"/>
    </source>
</evidence>
<dbReference type="GO" id="GO:0005886">
    <property type="term" value="C:plasma membrane"/>
    <property type="evidence" value="ECO:0007669"/>
    <property type="project" value="TreeGrafter"/>
</dbReference>
<protein>
    <recommendedName>
        <fullName evidence="6">Concentrative nucleoside transporter N-terminal domain-containing protein</fullName>
    </recommendedName>
</protein>
<dbReference type="Pfam" id="PF01773">
    <property type="entry name" value="Nucleos_tra2_N"/>
    <property type="match status" value="1"/>
</dbReference>
<evidence type="ECO:0000259" key="3">
    <source>
        <dbReference type="Pfam" id="PF07670"/>
    </source>
</evidence>
<sequence length="218" mass="24172">MDCVACDIDVARLWFGLDTAKEPRRFISVLGMLVYVAISYVFSVNRRKVRWRPVLWGMSMQFVFALIILRTSQGFTAFKFIGDTVTRFLDYTDVGSAFVFGQSFADHFIAFKVLTVIIFFSSFISVLYYLGVMSLVISKIGWLMQVTMGTSAAESLSAAGNIFVGQTEAPLLIRPFLAALTQSELHAVMTGGLATVAGGIMAAYIGVVSRPRIWSRRQ</sequence>
<keyword evidence="1" id="KW-0812">Transmembrane</keyword>
<evidence type="ECO:0000313" key="4">
    <source>
        <dbReference type="EMBL" id="KAJ7394291.1"/>
    </source>
</evidence>
<keyword evidence="1" id="KW-0472">Membrane</keyword>
<comment type="caution">
    <text evidence="4">The sequence shown here is derived from an EMBL/GenBank/DDBJ whole genome shotgun (WGS) entry which is preliminary data.</text>
</comment>
<name>A0A9X0A6E8_9CNID</name>
<feature type="domain" description="Concentrative nucleoside transporter N-terminal" evidence="2">
    <location>
        <begin position="30"/>
        <end position="102"/>
    </location>
</feature>
<dbReference type="Pfam" id="PF07670">
    <property type="entry name" value="Gate"/>
    <property type="match status" value="1"/>
</dbReference>
<dbReference type="InterPro" id="IPR008276">
    <property type="entry name" value="C_nuclsd_transpt"/>
</dbReference>
<dbReference type="Proteomes" id="UP001163046">
    <property type="component" value="Unassembled WGS sequence"/>
</dbReference>
<dbReference type="AlphaFoldDB" id="A0A9X0A6E8"/>
<keyword evidence="1" id="KW-1133">Transmembrane helix</keyword>
<evidence type="ECO:0000256" key="1">
    <source>
        <dbReference type="SAM" id="Phobius"/>
    </source>
</evidence>
<evidence type="ECO:0000259" key="2">
    <source>
        <dbReference type="Pfam" id="PF01773"/>
    </source>
</evidence>
<dbReference type="PANTHER" id="PTHR10590">
    <property type="entry name" value="SODIUM/NUCLEOSIDE COTRANSPORTER"/>
    <property type="match status" value="1"/>
</dbReference>
<feature type="domain" description="Nucleoside transporter/FeoB GTPase Gate" evidence="3">
    <location>
        <begin position="110"/>
        <end position="209"/>
    </location>
</feature>
<reference evidence="4" key="1">
    <citation type="submission" date="2023-01" db="EMBL/GenBank/DDBJ databases">
        <title>Genome assembly of the deep-sea coral Lophelia pertusa.</title>
        <authorList>
            <person name="Herrera S."/>
            <person name="Cordes E."/>
        </authorList>
    </citation>
    <scope>NUCLEOTIDE SEQUENCE</scope>
    <source>
        <strain evidence="4">USNM1676648</strain>
        <tissue evidence="4">Polyp</tissue>
    </source>
</reference>
<accession>A0A9X0A6E8</accession>
<gene>
    <name evidence="4" type="ORF">OS493_000093</name>
</gene>